<sequence length="444" mass="49813">MSARNRVVWNEGLFVKPQHFQQQQRNLEYQLDERVGSVSRYLYGLTEMTLNAEYLSFGRIALDSASGVMPDGTVFRIPQEDMQPEALEVVDSSLANQIVYLAIPLRSDSITEVTWPEGAGSGRYTSVSQEVRDIHTFQGDMAPIDVSPVCLRLMLEKEDRSAYASIAIARILEKRPDGSVLLDDSFVPCHLNVGAVSVLHRFIGEMAGLMRERAKNISQRIGAPSQGGVADVSDFMLLQSLNRMQPQLQHLSRLRSLHPERLYEALSSMCGELATFTDESRMAPEFGSYQHDMPVSSFKPVMTRLRQSLSIVLEPRAVSIQLHQRKYGLMVAPLQDPSLVRDADFILAVRARMPMEELRKLFVQQTKVASVEKIRELISLQLPGIPVSPLPVAPRQLPYHAGYTYYQLDKTSAAWAMLANASGFAFHVAGNFPDLDLQFWAIRS</sequence>
<keyword evidence="2" id="KW-1185">Reference proteome</keyword>
<dbReference type="NCBIfam" id="TIGR03353">
    <property type="entry name" value="VI_chp_4"/>
    <property type="match status" value="1"/>
</dbReference>
<dbReference type="PANTHER" id="PTHR35566">
    <property type="entry name" value="BLR3599 PROTEIN"/>
    <property type="match status" value="1"/>
</dbReference>
<evidence type="ECO:0008006" key="3">
    <source>
        <dbReference type="Google" id="ProtNLM"/>
    </source>
</evidence>
<dbReference type="EMBL" id="FIZX01000002">
    <property type="protein sequence ID" value="CZF81702.1"/>
    <property type="molecule type" value="Genomic_DNA"/>
</dbReference>
<reference evidence="2" key="1">
    <citation type="submission" date="2016-02" db="EMBL/GenBank/DDBJ databases">
        <authorList>
            <person name="Rodrigo-Torres Lidia"/>
            <person name="Arahal R.David."/>
        </authorList>
    </citation>
    <scope>NUCLEOTIDE SEQUENCE [LARGE SCALE GENOMIC DNA]</scope>
    <source>
        <strain evidence="2">CECT 9029</strain>
    </source>
</reference>
<dbReference type="PANTHER" id="PTHR35566:SF1">
    <property type="entry name" value="TYPE VI SECRETION SYSTEM BASEPLATE COMPONENT TSSK1"/>
    <property type="match status" value="1"/>
</dbReference>
<dbReference type="InterPro" id="IPR010263">
    <property type="entry name" value="T6SS_TssK"/>
</dbReference>
<name>A0A128F4I7_9GAMM</name>
<evidence type="ECO:0000313" key="1">
    <source>
        <dbReference type="EMBL" id="CZF81702.1"/>
    </source>
</evidence>
<accession>A0A128F4I7</accession>
<protein>
    <recommendedName>
        <fullName evidence="3">Type VI secretion system baseplate subunit TssK</fullName>
    </recommendedName>
</protein>
<organism evidence="1 2">
    <name type="scientific">Grimontia celer</name>
    <dbReference type="NCBI Taxonomy" id="1796497"/>
    <lineage>
        <taxon>Bacteria</taxon>
        <taxon>Pseudomonadati</taxon>
        <taxon>Pseudomonadota</taxon>
        <taxon>Gammaproteobacteria</taxon>
        <taxon>Vibrionales</taxon>
        <taxon>Vibrionaceae</taxon>
        <taxon>Grimontia</taxon>
    </lineage>
</organism>
<dbReference type="RefSeq" id="WP_002538788.1">
    <property type="nucleotide sequence ID" value="NZ_FIZX01000002.1"/>
</dbReference>
<evidence type="ECO:0000313" key="2">
    <source>
        <dbReference type="Proteomes" id="UP000071641"/>
    </source>
</evidence>
<gene>
    <name evidence="1" type="ORF">GCE9029_02768</name>
</gene>
<dbReference type="STRING" id="1796497.GCE9029_02768"/>
<dbReference type="OrthoDB" id="9775333at2"/>
<proteinExistence type="predicted"/>
<dbReference type="Proteomes" id="UP000071641">
    <property type="component" value="Unassembled WGS sequence"/>
</dbReference>
<dbReference type="Pfam" id="PF05936">
    <property type="entry name" value="T6SS_VasE"/>
    <property type="match status" value="1"/>
</dbReference>
<dbReference type="AlphaFoldDB" id="A0A128F4I7"/>